<name>A0A450ZK32_9GAMM</name>
<dbReference type="PANTHER" id="PTHR37477:SF1">
    <property type="entry name" value="COBALT-PRECORRIN-5A HYDROLASE"/>
    <property type="match status" value="1"/>
</dbReference>
<dbReference type="PANTHER" id="PTHR37477">
    <property type="entry name" value="COBALT-PRECORRIN-5A HYDROLASE"/>
    <property type="match status" value="1"/>
</dbReference>
<gene>
    <name evidence="4" type="ORF">BECKTUN1418D_GA0071000_101920</name>
    <name evidence="5" type="ORF">BECKTUN1418E_GA0071001_102721</name>
    <name evidence="3" type="ORF">BECKTUN1418F_GA0071002_102721</name>
</gene>
<evidence type="ECO:0000313" key="5">
    <source>
        <dbReference type="EMBL" id="VFK55292.1"/>
    </source>
</evidence>
<sequence>MNTPRTLLIAITRFGAANAARLAARMPGTEILVAEHCAAACADLPNPVTTYTGSVKEPLAAAFASYRRLVCFISLGAVVRLAAPLLQSKETDPALVVVDDAARFAIAVLSGHLGGANDLAETVATLLGATPVVTTASEVGNTISVDILGRHLGWRVAADKATLTRTAGCVINGEPIALVQEAGSRQWWTRSTPLPDSIHCFDRLEAIDPSRFSAVLWITRRQLPDDWTERLADKLVIYRPPAEQEP</sequence>
<dbReference type="EMBL" id="CAADFY010000027">
    <property type="protein sequence ID" value="VFK53703.1"/>
    <property type="molecule type" value="Genomic_DNA"/>
</dbReference>
<keyword evidence="4" id="KW-0378">Hydrolase</keyword>
<dbReference type="EMBL" id="CAADFV010000027">
    <property type="protein sequence ID" value="VFK55292.1"/>
    <property type="molecule type" value="Genomic_DNA"/>
</dbReference>
<dbReference type="InterPro" id="IPR052553">
    <property type="entry name" value="CbiG_hydrolase"/>
</dbReference>
<dbReference type="EMBL" id="CAADFX010000019">
    <property type="protein sequence ID" value="VFK54110.1"/>
    <property type="molecule type" value="Genomic_DNA"/>
</dbReference>
<dbReference type="Pfam" id="PF11761">
    <property type="entry name" value="CbiG_mid"/>
    <property type="match status" value="1"/>
</dbReference>
<dbReference type="InterPro" id="IPR021745">
    <property type="entry name" value="CbiG_mid"/>
</dbReference>
<dbReference type="GO" id="GO:0016787">
    <property type="term" value="F:hydrolase activity"/>
    <property type="evidence" value="ECO:0007669"/>
    <property type="project" value="UniProtKB-KW"/>
</dbReference>
<dbReference type="InterPro" id="IPR038029">
    <property type="entry name" value="GbiG_N_sf"/>
</dbReference>
<feature type="domain" description="Cobalamin synthesis G N-terminal" evidence="1">
    <location>
        <begin position="59"/>
        <end position="138"/>
    </location>
</feature>
<accession>A0A450ZK32</accession>
<protein>
    <submittedName>
        <fullName evidence="4">Cobalt-precorrin 5A hydrolase</fullName>
    </submittedName>
</protein>
<evidence type="ECO:0000313" key="4">
    <source>
        <dbReference type="EMBL" id="VFK54110.1"/>
    </source>
</evidence>
<dbReference type="InterPro" id="IPR021744">
    <property type="entry name" value="CbiG_N"/>
</dbReference>
<feature type="domain" description="Cobalamin biosynthesis central region" evidence="2">
    <location>
        <begin position="143"/>
        <end position="240"/>
    </location>
</feature>
<evidence type="ECO:0000259" key="2">
    <source>
        <dbReference type="Pfam" id="PF11761"/>
    </source>
</evidence>
<dbReference type="Gene3D" id="3.40.50.11220">
    <property type="match status" value="1"/>
</dbReference>
<evidence type="ECO:0000313" key="3">
    <source>
        <dbReference type="EMBL" id="VFK53703.1"/>
    </source>
</evidence>
<evidence type="ECO:0000259" key="1">
    <source>
        <dbReference type="Pfam" id="PF11760"/>
    </source>
</evidence>
<organism evidence="4">
    <name type="scientific">Candidatus Kentrum sp. TUN</name>
    <dbReference type="NCBI Taxonomy" id="2126343"/>
    <lineage>
        <taxon>Bacteria</taxon>
        <taxon>Pseudomonadati</taxon>
        <taxon>Pseudomonadota</taxon>
        <taxon>Gammaproteobacteria</taxon>
        <taxon>Candidatus Kentrum</taxon>
    </lineage>
</organism>
<proteinExistence type="predicted"/>
<dbReference type="AlphaFoldDB" id="A0A450ZK32"/>
<reference evidence="4" key="1">
    <citation type="submission" date="2019-02" db="EMBL/GenBank/DDBJ databases">
        <authorList>
            <person name="Gruber-Vodicka R. H."/>
            <person name="Seah K. B. B."/>
        </authorList>
    </citation>
    <scope>NUCLEOTIDE SEQUENCE</scope>
    <source>
        <strain evidence="4">BECK_BY1</strain>
        <strain evidence="5">BECK_BY2</strain>
        <strain evidence="3">BECK_BY3</strain>
    </source>
</reference>
<dbReference type="Pfam" id="PF11760">
    <property type="entry name" value="CbiG_N"/>
    <property type="match status" value="1"/>
</dbReference>
<dbReference type="SUPFAM" id="SSF159672">
    <property type="entry name" value="CbiG N-terminal domain-like"/>
    <property type="match status" value="1"/>
</dbReference>